<accession>A0A7E5VW87</accession>
<dbReference type="PANTHER" id="PTHR19282:SF551">
    <property type="entry name" value="RE08073P-RELATED"/>
    <property type="match status" value="1"/>
</dbReference>
<keyword evidence="3 7" id="KW-0812">Transmembrane</keyword>
<protein>
    <recommendedName>
        <fullName evidence="7">Tetraspanin</fullName>
    </recommendedName>
</protein>
<dbReference type="PIRSF" id="PIRSF002419">
    <property type="entry name" value="Tetraspanin"/>
    <property type="match status" value="1"/>
</dbReference>
<dbReference type="PRINTS" id="PR00259">
    <property type="entry name" value="TMFOUR"/>
</dbReference>
<dbReference type="Pfam" id="PF00335">
    <property type="entry name" value="Tetraspanin"/>
    <property type="match status" value="1"/>
</dbReference>
<evidence type="ECO:0000256" key="3">
    <source>
        <dbReference type="ARBA" id="ARBA00022692"/>
    </source>
</evidence>
<feature type="disulfide bond" evidence="6">
    <location>
        <begin position="155"/>
        <end position="174"/>
    </location>
</feature>
<keyword evidence="6" id="KW-1015">Disulfide bond</keyword>
<dbReference type="SUPFAM" id="SSF48652">
    <property type="entry name" value="Tetraspanin"/>
    <property type="match status" value="1"/>
</dbReference>
<evidence type="ECO:0000256" key="1">
    <source>
        <dbReference type="ARBA" id="ARBA00004141"/>
    </source>
</evidence>
<keyword evidence="4 7" id="KW-1133">Transmembrane helix</keyword>
<sequence>MSTSSASSMLLFILNIIHVVFGLAITCTAIWFFVEVHNITSLRNANHYLLDYNVYWPQAIPWVFILVGVLVLCVSCCGFVGAKKKSNGLVVMYTVFQVTTIVALIAAVVVALALADSSSTDKFIKDTIWDVYGTMKSDPTIETPFGTMEKRLQCCGASTPRDYISWRREFPISCCDTNYHGFLGSYSIDCDFTNKLANERHGCAEVATNYTRIVIRVLSAASVFTAFIGLMNVIVAVTLSKSVSKKPRMPPQEYESKKVLL</sequence>
<feature type="transmembrane region" description="Helical" evidence="7">
    <location>
        <begin position="59"/>
        <end position="82"/>
    </location>
</feature>
<dbReference type="GeneID" id="113497296"/>
<keyword evidence="8" id="KW-1185">Reference proteome</keyword>
<name>A0A7E5VW87_TRINI</name>
<evidence type="ECO:0000256" key="6">
    <source>
        <dbReference type="PIRSR" id="PIRSR002419-1"/>
    </source>
</evidence>
<evidence type="ECO:0000256" key="5">
    <source>
        <dbReference type="ARBA" id="ARBA00023136"/>
    </source>
</evidence>
<dbReference type="CDD" id="cd03127">
    <property type="entry name" value="tetraspanin_LEL"/>
    <property type="match status" value="1"/>
</dbReference>
<comment type="subcellular location">
    <subcellularLocation>
        <location evidence="1 7">Membrane</location>
        <topology evidence="1 7">Multi-pass membrane protein</topology>
    </subcellularLocation>
</comment>
<organism evidence="8 9">
    <name type="scientific">Trichoplusia ni</name>
    <name type="common">Cabbage looper</name>
    <dbReference type="NCBI Taxonomy" id="7111"/>
    <lineage>
        <taxon>Eukaryota</taxon>
        <taxon>Metazoa</taxon>
        <taxon>Ecdysozoa</taxon>
        <taxon>Arthropoda</taxon>
        <taxon>Hexapoda</taxon>
        <taxon>Insecta</taxon>
        <taxon>Pterygota</taxon>
        <taxon>Neoptera</taxon>
        <taxon>Endopterygota</taxon>
        <taxon>Lepidoptera</taxon>
        <taxon>Glossata</taxon>
        <taxon>Ditrysia</taxon>
        <taxon>Noctuoidea</taxon>
        <taxon>Noctuidae</taxon>
        <taxon>Plusiinae</taxon>
        <taxon>Trichoplusia</taxon>
    </lineage>
</organism>
<dbReference type="Proteomes" id="UP000322000">
    <property type="component" value="Chromosome 9"/>
</dbReference>
<evidence type="ECO:0000313" key="9">
    <source>
        <dbReference type="RefSeq" id="XP_026732593.1"/>
    </source>
</evidence>
<gene>
    <name evidence="9" type="primary">LOC113497296</name>
</gene>
<dbReference type="InterPro" id="IPR000301">
    <property type="entry name" value="Tetraspanin_animals"/>
</dbReference>
<dbReference type="KEGG" id="tnl:113497296"/>
<evidence type="ECO:0000256" key="4">
    <source>
        <dbReference type="ARBA" id="ARBA00022989"/>
    </source>
</evidence>
<evidence type="ECO:0000256" key="2">
    <source>
        <dbReference type="ARBA" id="ARBA00006840"/>
    </source>
</evidence>
<dbReference type="InterPro" id="IPR018499">
    <property type="entry name" value="Tetraspanin/Peripherin"/>
</dbReference>
<dbReference type="RefSeq" id="XP_026732593.1">
    <property type="nucleotide sequence ID" value="XM_026876792.1"/>
</dbReference>
<proteinExistence type="inferred from homology"/>
<evidence type="ECO:0000313" key="8">
    <source>
        <dbReference type="Proteomes" id="UP000322000"/>
    </source>
</evidence>
<evidence type="ECO:0000256" key="7">
    <source>
        <dbReference type="RuleBase" id="RU361218"/>
    </source>
</evidence>
<comment type="similarity">
    <text evidence="2 7">Belongs to the tetraspanin (TM4SF) family.</text>
</comment>
<dbReference type="InParanoid" id="A0A7E5VW87"/>
<dbReference type="OrthoDB" id="10033535at2759"/>
<dbReference type="GO" id="GO:0005886">
    <property type="term" value="C:plasma membrane"/>
    <property type="evidence" value="ECO:0007669"/>
    <property type="project" value="TreeGrafter"/>
</dbReference>
<feature type="transmembrane region" description="Helical" evidence="7">
    <location>
        <begin position="12"/>
        <end position="34"/>
    </location>
</feature>
<dbReference type="AlphaFoldDB" id="A0A7E5VW87"/>
<feature type="transmembrane region" description="Helical" evidence="7">
    <location>
        <begin position="213"/>
        <end position="239"/>
    </location>
</feature>
<dbReference type="Gene3D" id="1.10.1450.10">
    <property type="entry name" value="Tetraspanin"/>
    <property type="match status" value="1"/>
</dbReference>
<dbReference type="InterPro" id="IPR008952">
    <property type="entry name" value="Tetraspanin_EC2_sf"/>
</dbReference>
<keyword evidence="5 7" id="KW-0472">Membrane</keyword>
<reference evidence="9" key="1">
    <citation type="submission" date="2025-08" db="UniProtKB">
        <authorList>
            <consortium name="RefSeq"/>
        </authorList>
    </citation>
    <scope>IDENTIFICATION</scope>
</reference>
<feature type="transmembrane region" description="Helical" evidence="7">
    <location>
        <begin position="89"/>
        <end position="115"/>
    </location>
</feature>
<dbReference type="PANTHER" id="PTHR19282">
    <property type="entry name" value="TETRASPANIN"/>
    <property type="match status" value="1"/>
</dbReference>